<reference evidence="3" key="1">
    <citation type="submission" date="2017-09" db="EMBL/GenBank/DDBJ databases">
        <authorList>
            <person name="Varghese N."/>
            <person name="Submissions S."/>
        </authorList>
    </citation>
    <scope>NUCLEOTIDE SEQUENCE [LARGE SCALE GENOMIC DNA]</scope>
    <source>
        <strain evidence="3">DSM 15103</strain>
    </source>
</reference>
<feature type="transmembrane region" description="Helical" evidence="1">
    <location>
        <begin position="187"/>
        <end position="208"/>
    </location>
</feature>
<feature type="transmembrane region" description="Helical" evidence="1">
    <location>
        <begin position="334"/>
        <end position="351"/>
    </location>
</feature>
<protein>
    <recommendedName>
        <fullName evidence="4">NnrS protein</fullName>
    </recommendedName>
</protein>
<keyword evidence="1" id="KW-1133">Transmembrane helix</keyword>
<evidence type="ECO:0000313" key="2">
    <source>
        <dbReference type="EMBL" id="SNZ04052.1"/>
    </source>
</evidence>
<dbReference type="InterPro" id="IPR036927">
    <property type="entry name" value="Cyt_c_oxase-like_su1_sf"/>
</dbReference>
<evidence type="ECO:0000256" key="1">
    <source>
        <dbReference type="SAM" id="Phobius"/>
    </source>
</evidence>
<name>A0A285N3M4_9AQUI</name>
<evidence type="ECO:0008006" key="4">
    <source>
        <dbReference type="Google" id="ProtNLM"/>
    </source>
</evidence>
<keyword evidence="3" id="KW-1185">Reference proteome</keyword>
<sequence>MFYISKITPFFFLLAFTDLFFASFSKALGFDYLFVGIAGVFGFILNTIIGAAYQIIPNSQQEKLKNEKLQIFVFIAAALSSFFIFLKNYPIASLFTLTAVVLFTFHVLPAIKDIKPVTIKFLTVSLVYMNIGALFFCMAFIPVDWLPSIPYQLAVHTITAGVMLNAIIGVELAWIPMLLMHSLNIKYARIVFWIMQAGILVLLLGFSILQYKVVAAGAVVIIAGLLVFFWIVIESVRKSTHKEIPFVIKFFISGHIFLIAGILSGAHIAGSGNLSTVPVHIDFMVFGFAGMTIAGAMFHLLPRIVWNMIHIKKAQEGKKIPNVFNILKKNEAMLSFYVMIAGVFLMAISNFSELHTVKYTTALVFIIGLLLFFRALFYRLYQLYTL</sequence>
<dbReference type="SUPFAM" id="SSF81442">
    <property type="entry name" value="Cytochrome c oxidase subunit I-like"/>
    <property type="match status" value="1"/>
</dbReference>
<proteinExistence type="predicted"/>
<feature type="transmembrane region" description="Helical" evidence="1">
    <location>
        <begin position="68"/>
        <end position="85"/>
    </location>
</feature>
<accession>A0A285N3M4</accession>
<feature type="transmembrane region" description="Helical" evidence="1">
    <location>
        <begin position="357"/>
        <end position="377"/>
    </location>
</feature>
<feature type="transmembrane region" description="Helical" evidence="1">
    <location>
        <begin position="91"/>
        <end position="109"/>
    </location>
</feature>
<feature type="transmembrane region" description="Helical" evidence="1">
    <location>
        <begin position="281"/>
        <end position="301"/>
    </location>
</feature>
<dbReference type="OrthoDB" id="9990at2"/>
<feature type="transmembrane region" description="Helical" evidence="1">
    <location>
        <begin position="246"/>
        <end position="269"/>
    </location>
</feature>
<keyword evidence="1" id="KW-0472">Membrane</keyword>
<feature type="transmembrane region" description="Helical" evidence="1">
    <location>
        <begin position="214"/>
        <end position="234"/>
    </location>
</feature>
<feature type="transmembrane region" description="Helical" evidence="1">
    <location>
        <begin position="121"/>
        <end position="141"/>
    </location>
</feature>
<dbReference type="EMBL" id="OBEI01000001">
    <property type="protein sequence ID" value="SNZ04052.1"/>
    <property type="molecule type" value="Genomic_DNA"/>
</dbReference>
<feature type="transmembrane region" description="Helical" evidence="1">
    <location>
        <begin position="32"/>
        <end position="56"/>
    </location>
</feature>
<gene>
    <name evidence="2" type="ORF">SAMN06265182_0541</name>
</gene>
<dbReference type="Proteomes" id="UP000219036">
    <property type="component" value="Unassembled WGS sequence"/>
</dbReference>
<feature type="transmembrane region" description="Helical" evidence="1">
    <location>
        <begin position="153"/>
        <end position="175"/>
    </location>
</feature>
<keyword evidence="1" id="KW-0812">Transmembrane</keyword>
<dbReference type="RefSeq" id="WP_096999717.1">
    <property type="nucleotide sequence ID" value="NZ_OBEI01000001.1"/>
</dbReference>
<dbReference type="Gene3D" id="1.20.210.10">
    <property type="entry name" value="Cytochrome c oxidase-like, subunit I domain"/>
    <property type="match status" value="1"/>
</dbReference>
<evidence type="ECO:0000313" key="3">
    <source>
        <dbReference type="Proteomes" id="UP000219036"/>
    </source>
</evidence>
<organism evidence="2 3">
    <name type="scientific">Persephonella hydrogeniphila</name>
    <dbReference type="NCBI Taxonomy" id="198703"/>
    <lineage>
        <taxon>Bacteria</taxon>
        <taxon>Pseudomonadati</taxon>
        <taxon>Aquificota</taxon>
        <taxon>Aquificia</taxon>
        <taxon>Aquificales</taxon>
        <taxon>Hydrogenothermaceae</taxon>
        <taxon>Persephonella</taxon>
    </lineage>
</organism>
<dbReference type="AlphaFoldDB" id="A0A285N3M4"/>